<keyword evidence="5" id="KW-0239">DNA-directed DNA polymerase</keyword>
<dbReference type="InterPro" id="IPR043502">
    <property type="entry name" value="DNA/RNA_pol_sf"/>
</dbReference>
<comment type="similarity">
    <text evidence="1">Belongs to the DNA polymerase type-B family.</text>
</comment>
<proteinExistence type="inferred from homology"/>
<evidence type="ECO:0000313" key="7">
    <source>
        <dbReference type="EMBL" id="GMR49316.1"/>
    </source>
</evidence>
<dbReference type="NCBIfam" id="TIGR00592">
    <property type="entry name" value="pol2"/>
    <property type="match status" value="1"/>
</dbReference>
<name>A0AAN5CRI7_9BILA</name>
<dbReference type="GO" id="GO:0003682">
    <property type="term" value="F:chromatin binding"/>
    <property type="evidence" value="ECO:0007669"/>
    <property type="project" value="TreeGrafter"/>
</dbReference>
<dbReference type="GO" id="GO:0003887">
    <property type="term" value="F:DNA-directed DNA polymerase activity"/>
    <property type="evidence" value="ECO:0007669"/>
    <property type="project" value="UniProtKB-KW"/>
</dbReference>
<dbReference type="InterPro" id="IPR017964">
    <property type="entry name" value="DNA-dir_DNA_pol_B_CS"/>
</dbReference>
<dbReference type="GO" id="GO:1902975">
    <property type="term" value="P:mitotic DNA replication initiation"/>
    <property type="evidence" value="ECO:0007669"/>
    <property type="project" value="TreeGrafter"/>
</dbReference>
<dbReference type="GO" id="GO:0000166">
    <property type="term" value="F:nucleotide binding"/>
    <property type="evidence" value="ECO:0007669"/>
    <property type="project" value="InterPro"/>
</dbReference>
<reference evidence="8" key="1">
    <citation type="submission" date="2022-10" db="EMBL/GenBank/DDBJ databases">
        <title>Genome assembly of Pristionchus species.</title>
        <authorList>
            <person name="Yoshida K."/>
            <person name="Sommer R.J."/>
        </authorList>
    </citation>
    <scope>NUCLEOTIDE SEQUENCE [LARGE SCALE GENOMIC DNA]</scope>
    <source>
        <strain evidence="8">RS5460</strain>
    </source>
</reference>
<dbReference type="PROSITE" id="PS00116">
    <property type="entry name" value="DNA_POLYMERASE_B"/>
    <property type="match status" value="1"/>
</dbReference>
<keyword evidence="3" id="KW-0808">Transferase</keyword>
<keyword evidence="8" id="KW-1185">Reference proteome</keyword>
<evidence type="ECO:0000259" key="6">
    <source>
        <dbReference type="Pfam" id="PF00136"/>
    </source>
</evidence>
<feature type="domain" description="DNA-directed DNA polymerase family B multifunctional" evidence="6">
    <location>
        <begin position="4"/>
        <end position="319"/>
    </location>
</feature>
<dbReference type="SUPFAM" id="SSF56672">
    <property type="entry name" value="DNA/RNA polymerases"/>
    <property type="match status" value="1"/>
</dbReference>
<dbReference type="Proteomes" id="UP001328107">
    <property type="component" value="Unassembled WGS sequence"/>
</dbReference>
<evidence type="ECO:0000256" key="4">
    <source>
        <dbReference type="ARBA" id="ARBA00022695"/>
    </source>
</evidence>
<evidence type="ECO:0000256" key="1">
    <source>
        <dbReference type="ARBA" id="ARBA00005755"/>
    </source>
</evidence>
<dbReference type="Pfam" id="PF00136">
    <property type="entry name" value="DNA_pol_B"/>
    <property type="match status" value="1"/>
</dbReference>
<dbReference type="GO" id="GO:0006273">
    <property type="term" value="P:lagging strand elongation"/>
    <property type="evidence" value="ECO:0007669"/>
    <property type="project" value="TreeGrafter"/>
</dbReference>
<dbReference type="AlphaFoldDB" id="A0AAN5CRI7"/>
<comment type="caution">
    <text evidence="7">The sequence shown here is derived from an EMBL/GenBank/DDBJ whole genome shotgun (WGS) entry which is preliminary data.</text>
</comment>
<dbReference type="PRINTS" id="PR00106">
    <property type="entry name" value="DNAPOLB"/>
</dbReference>
<dbReference type="GO" id="GO:0003688">
    <property type="term" value="F:DNA replication origin binding"/>
    <property type="evidence" value="ECO:0007669"/>
    <property type="project" value="TreeGrafter"/>
</dbReference>
<dbReference type="PANTHER" id="PTHR45861:SF1">
    <property type="entry name" value="DNA POLYMERASE ALPHA CATALYTIC SUBUNIT"/>
    <property type="match status" value="1"/>
</dbReference>
<dbReference type="EMBL" id="BTRK01000004">
    <property type="protein sequence ID" value="GMR49316.1"/>
    <property type="molecule type" value="Genomic_DNA"/>
</dbReference>
<dbReference type="InterPro" id="IPR023211">
    <property type="entry name" value="DNA_pol_palm_dom_sf"/>
</dbReference>
<evidence type="ECO:0000256" key="3">
    <source>
        <dbReference type="ARBA" id="ARBA00022679"/>
    </source>
</evidence>
<evidence type="ECO:0000256" key="2">
    <source>
        <dbReference type="ARBA" id="ARBA00012417"/>
    </source>
</evidence>
<dbReference type="InterPro" id="IPR042087">
    <property type="entry name" value="DNA_pol_B_thumb"/>
</dbReference>
<dbReference type="GO" id="GO:0003697">
    <property type="term" value="F:single-stranded DNA binding"/>
    <property type="evidence" value="ECO:0007669"/>
    <property type="project" value="TreeGrafter"/>
</dbReference>
<evidence type="ECO:0000256" key="5">
    <source>
        <dbReference type="ARBA" id="ARBA00022932"/>
    </source>
</evidence>
<dbReference type="InterPro" id="IPR006134">
    <property type="entry name" value="DNA-dir_DNA_pol_B_multi_dom"/>
</dbReference>
<keyword evidence="4" id="KW-0548">Nucleotidyltransferase</keyword>
<accession>A0AAN5CRI7</accession>
<dbReference type="GO" id="GO:0005658">
    <property type="term" value="C:alpha DNA polymerase:primase complex"/>
    <property type="evidence" value="ECO:0007669"/>
    <property type="project" value="TreeGrafter"/>
</dbReference>
<dbReference type="Gene3D" id="1.10.287.690">
    <property type="entry name" value="Helix hairpin bin"/>
    <property type="match status" value="1"/>
</dbReference>
<dbReference type="PANTHER" id="PTHR45861">
    <property type="entry name" value="DNA POLYMERASE ALPHA CATALYTIC SUBUNIT"/>
    <property type="match status" value="1"/>
</dbReference>
<dbReference type="EC" id="2.7.7.7" evidence="2"/>
<evidence type="ECO:0000313" key="8">
    <source>
        <dbReference type="Proteomes" id="UP001328107"/>
    </source>
</evidence>
<dbReference type="InterPro" id="IPR006172">
    <property type="entry name" value="DNA-dir_DNA_pol_B"/>
</dbReference>
<protein>
    <recommendedName>
        <fullName evidence="2">DNA-directed DNA polymerase</fullName>
        <ecNumber evidence="2">2.7.7.7</ecNumber>
    </recommendedName>
</protein>
<organism evidence="7 8">
    <name type="scientific">Pristionchus mayeri</name>
    <dbReference type="NCBI Taxonomy" id="1317129"/>
    <lineage>
        <taxon>Eukaryota</taxon>
        <taxon>Metazoa</taxon>
        <taxon>Ecdysozoa</taxon>
        <taxon>Nematoda</taxon>
        <taxon>Chromadorea</taxon>
        <taxon>Rhabditida</taxon>
        <taxon>Rhabditina</taxon>
        <taxon>Diplogasteromorpha</taxon>
        <taxon>Diplogasteroidea</taxon>
        <taxon>Neodiplogasteridae</taxon>
        <taxon>Pristionchus</taxon>
    </lineage>
</organism>
<dbReference type="GO" id="GO:0006272">
    <property type="term" value="P:leading strand elongation"/>
    <property type="evidence" value="ECO:0007669"/>
    <property type="project" value="TreeGrafter"/>
</dbReference>
<sequence>MHLGLYDTLVLLLDFNSLYPSIIQQFNICFTTIRYDKNSDCIAETPQGAVCRGILPTEIEHLVTQRQRKKRLLAKENDPEKKKQLDIEQKALKLTANSMFGCLGFVQSRFYAKPIAALVTAKGREVSGSPNRFNNLSKFKVIYGDTDSIMVSTGDRDMNRAARIAKEITELVNDKKSKIELKHEATFRRMLLLNKKKYAALAIQENGETKKELKGLDIVRRDWSMIAKTVGSDVVDAILNPDLSREDIVVEVSKLLSSVTNDIETTDLGKFVISKSLTRDPSQYGNEQQQSHVAVARRMNESGKQSYKKGDIVEYVICEVWTTFAVCRTIIQQKRR</sequence>
<dbReference type="Gene3D" id="3.90.1600.10">
    <property type="entry name" value="Palm domain of DNA polymerase"/>
    <property type="match status" value="1"/>
</dbReference>
<dbReference type="Gene3D" id="1.10.132.60">
    <property type="entry name" value="DNA polymerase family B, C-terminal domain"/>
    <property type="match status" value="1"/>
</dbReference>
<gene>
    <name evidence="7" type="ORF">PMAYCL1PPCAC_19511</name>
</gene>